<evidence type="ECO:0000256" key="8">
    <source>
        <dbReference type="SAM" id="Coils"/>
    </source>
</evidence>
<dbReference type="EMBL" id="MCFI01000022">
    <property type="protein sequence ID" value="ORY76652.1"/>
    <property type="molecule type" value="Genomic_DNA"/>
</dbReference>
<dbReference type="OMA" id="AYMITRE"/>
<dbReference type="GO" id="GO:0005739">
    <property type="term" value="C:mitochondrion"/>
    <property type="evidence" value="ECO:0007669"/>
    <property type="project" value="UniProtKB-SubCell"/>
</dbReference>
<evidence type="ECO:0000313" key="10">
    <source>
        <dbReference type="Proteomes" id="UP000193685"/>
    </source>
</evidence>
<evidence type="ECO:0000256" key="6">
    <source>
        <dbReference type="ARBA" id="ARBA00023128"/>
    </source>
</evidence>
<keyword evidence="5 8" id="KW-0175">Coiled coil</keyword>
<dbReference type="AlphaFoldDB" id="A0A1Y2EYF9"/>
<feature type="coiled-coil region" evidence="8">
    <location>
        <begin position="51"/>
        <end position="111"/>
    </location>
</feature>
<evidence type="ECO:0000256" key="4">
    <source>
        <dbReference type="ARBA" id="ARBA00022989"/>
    </source>
</evidence>
<evidence type="ECO:0000256" key="2">
    <source>
        <dbReference type="ARBA" id="ARBA00004370"/>
    </source>
</evidence>
<dbReference type="Pfam" id="PF07798">
    <property type="entry name" value="CCDC90-like"/>
    <property type="match status" value="1"/>
</dbReference>
<keyword evidence="7" id="KW-0472">Membrane</keyword>
<name>A0A1Y2EYF9_PROLT</name>
<dbReference type="STRING" id="56484.A0A1Y2EYF9"/>
<accession>A0A1Y2EYF9</accession>
<feature type="non-terminal residue" evidence="9">
    <location>
        <position position="135"/>
    </location>
</feature>
<reference evidence="9 10" key="1">
    <citation type="submission" date="2016-07" db="EMBL/GenBank/DDBJ databases">
        <title>Pervasive Adenine N6-methylation of Active Genes in Fungi.</title>
        <authorList>
            <consortium name="DOE Joint Genome Institute"/>
            <person name="Mondo S.J."/>
            <person name="Dannebaum R.O."/>
            <person name="Kuo R.C."/>
            <person name="Labutti K."/>
            <person name="Haridas S."/>
            <person name="Kuo A."/>
            <person name="Salamov A."/>
            <person name="Ahrendt S.R."/>
            <person name="Lipzen A."/>
            <person name="Sullivan W."/>
            <person name="Andreopoulos W.B."/>
            <person name="Clum A."/>
            <person name="Lindquist E."/>
            <person name="Daum C."/>
            <person name="Ramamoorthy G.K."/>
            <person name="Gryganskyi A."/>
            <person name="Culley D."/>
            <person name="Magnuson J.K."/>
            <person name="James T.Y."/>
            <person name="O'Malley M.A."/>
            <person name="Stajich J.E."/>
            <person name="Spatafora J.W."/>
            <person name="Visel A."/>
            <person name="Grigoriev I.V."/>
        </authorList>
    </citation>
    <scope>NUCLEOTIDE SEQUENCE [LARGE SCALE GENOMIC DNA]</scope>
    <source>
        <strain evidence="9 10">12-1054</strain>
    </source>
</reference>
<dbReference type="PANTHER" id="PTHR14360">
    <property type="entry name" value="PROTEIN FMP32, MITOCHONDRIAL"/>
    <property type="match status" value="1"/>
</dbReference>
<gene>
    <name evidence="9" type="ORF">BCR37DRAFT_334413</name>
</gene>
<dbReference type="PANTHER" id="PTHR14360:SF12">
    <property type="entry name" value="MOZ PROTEIN REPRESENTS A CHROMATIN-ASSOCIATED ACETYLTRANSFERASE"/>
    <property type="match status" value="1"/>
</dbReference>
<dbReference type="RefSeq" id="XP_040722732.1">
    <property type="nucleotide sequence ID" value="XM_040867142.1"/>
</dbReference>
<dbReference type="GO" id="GO:0016020">
    <property type="term" value="C:membrane"/>
    <property type="evidence" value="ECO:0007669"/>
    <property type="project" value="UniProtKB-SubCell"/>
</dbReference>
<keyword evidence="10" id="KW-1185">Reference proteome</keyword>
<evidence type="ECO:0000256" key="5">
    <source>
        <dbReference type="ARBA" id="ARBA00023054"/>
    </source>
</evidence>
<protein>
    <submittedName>
        <fullName evidence="9">Uncharacterized protein</fullName>
    </submittedName>
</protein>
<sequence>MNAIRALLVAETETCKAEMLSRADLENQSYLFRAAMSELLSEIKILRRNEAMQLRLDLLTLQRKLELLDQQMREDLQTMRTEVEMDVEMRRSQTRSDAKDIELRIQELDNKFTVKLGDLRTAMERYKWDSTRRLL</sequence>
<keyword evidence="6" id="KW-0496">Mitochondrion</keyword>
<proteinExistence type="predicted"/>
<organism evidence="9 10">
    <name type="scientific">Protomyces lactucae-debilis</name>
    <dbReference type="NCBI Taxonomy" id="2754530"/>
    <lineage>
        <taxon>Eukaryota</taxon>
        <taxon>Fungi</taxon>
        <taxon>Dikarya</taxon>
        <taxon>Ascomycota</taxon>
        <taxon>Taphrinomycotina</taxon>
        <taxon>Taphrinomycetes</taxon>
        <taxon>Taphrinales</taxon>
        <taxon>Protomycetaceae</taxon>
        <taxon>Protomyces</taxon>
    </lineage>
</organism>
<dbReference type="GeneID" id="63783741"/>
<evidence type="ECO:0000256" key="3">
    <source>
        <dbReference type="ARBA" id="ARBA00022692"/>
    </source>
</evidence>
<dbReference type="Proteomes" id="UP000193685">
    <property type="component" value="Unassembled WGS sequence"/>
</dbReference>
<dbReference type="OrthoDB" id="5424147at2759"/>
<evidence type="ECO:0000313" key="9">
    <source>
        <dbReference type="EMBL" id="ORY76652.1"/>
    </source>
</evidence>
<keyword evidence="3" id="KW-0812">Transmembrane</keyword>
<comment type="subcellular location">
    <subcellularLocation>
        <location evidence="2">Membrane</location>
    </subcellularLocation>
    <subcellularLocation>
        <location evidence="1">Mitochondrion</location>
    </subcellularLocation>
</comment>
<keyword evidence="4" id="KW-1133">Transmembrane helix</keyword>
<dbReference type="InterPro" id="IPR024461">
    <property type="entry name" value="CCDC90-like"/>
</dbReference>
<comment type="caution">
    <text evidence="9">The sequence shown here is derived from an EMBL/GenBank/DDBJ whole genome shotgun (WGS) entry which is preliminary data.</text>
</comment>
<evidence type="ECO:0000256" key="1">
    <source>
        <dbReference type="ARBA" id="ARBA00004173"/>
    </source>
</evidence>
<evidence type="ECO:0000256" key="7">
    <source>
        <dbReference type="ARBA" id="ARBA00023136"/>
    </source>
</evidence>